<dbReference type="GO" id="GO:0009395">
    <property type="term" value="P:phospholipid catabolic process"/>
    <property type="evidence" value="ECO:0007669"/>
    <property type="project" value="TreeGrafter"/>
</dbReference>
<dbReference type="InterPro" id="IPR001683">
    <property type="entry name" value="PX_dom"/>
</dbReference>
<feature type="compositionally biased region" description="Basic residues" evidence="11">
    <location>
        <begin position="283"/>
        <end position="292"/>
    </location>
</feature>
<feature type="compositionally biased region" description="Polar residues" evidence="11">
    <location>
        <begin position="330"/>
        <end position="342"/>
    </location>
</feature>
<reference evidence="14 15" key="1">
    <citation type="journal article" date="2018" name="BMC Genomics">
        <title>Genomic evidence for intraspecific hybridization in a clonal and extremely halotolerant yeast.</title>
        <authorList>
            <person name="Gostincar C."/>
            <person name="Stajich J.E."/>
            <person name="Zupancic J."/>
            <person name="Zalar P."/>
            <person name="Gunde-Cimerman N."/>
        </authorList>
    </citation>
    <scope>NUCLEOTIDE SEQUENCE [LARGE SCALE GENOMIC DNA]</scope>
    <source>
        <strain evidence="14 15">EXF-6654</strain>
    </source>
</reference>
<keyword evidence="7" id="KW-0443">Lipid metabolism</keyword>
<feature type="compositionally biased region" description="Polar residues" evidence="11">
    <location>
        <begin position="1733"/>
        <end position="1760"/>
    </location>
</feature>
<feature type="compositionally biased region" description="Polar residues" evidence="11">
    <location>
        <begin position="640"/>
        <end position="654"/>
    </location>
</feature>
<feature type="region of interest" description="Disordered" evidence="11">
    <location>
        <begin position="1"/>
        <end position="394"/>
    </location>
</feature>
<feature type="compositionally biased region" description="Basic and acidic residues" evidence="11">
    <location>
        <begin position="42"/>
        <end position="52"/>
    </location>
</feature>
<feature type="region of interest" description="Disordered" evidence="11">
    <location>
        <begin position="1422"/>
        <end position="1461"/>
    </location>
</feature>
<dbReference type="SUPFAM" id="SSF56024">
    <property type="entry name" value="Phospholipase D/nuclease"/>
    <property type="match status" value="2"/>
</dbReference>
<dbReference type="CDD" id="cd09141">
    <property type="entry name" value="PLDc_vPLD1_2_yPLD_like_2"/>
    <property type="match status" value="1"/>
</dbReference>
<feature type="compositionally biased region" description="Basic and acidic residues" evidence="11">
    <location>
        <begin position="1717"/>
        <end position="1732"/>
    </location>
</feature>
<dbReference type="PANTHER" id="PTHR18896:SF76">
    <property type="entry name" value="PHOSPHOLIPASE"/>
    <property type="match status" value="1"/>
</dbReference>
<proteinExistence type="inferred from homology"/>
<evidence type="ECO:0000256" key="9">
    <source>
        <dbReference type="ARBA" id="ARBA00074658"/>
    </source>
</evidence>
<dbReference type="GO" id="GO:0006654">
    <property type="term" value="P:phosphatidic acid biosynthetic process"/>
    <property type="evidence" value="ECO:0007669"/>
    <property type="project" value="InterPro"/>
</dbReference>
<dbReference type="SMART" id="SM00155">
    <property type="entry name" value="PLDc"/>
    <property type="match status" value="2"/>
</dbReference>
<dbReference type="GO" id="GO:0035556">
    <property type="term" value="P:intracellular signal transduction"/>
    <property type="evidence" value="ECO:0007669"/>
    <property type="project" value="InterPro"/>
</dbReference>
<feature type="compositionally biased region" description="Polar residues" evidence="11">
    <location>
        <begin position="1787"/>
        <end position="1798"/>
    </location>
</feature>
<gene>
    <name evidence="14" type="ORF">D0868_04216</name>
</gene>
<dbReference type="SUPFAM" id="SSF64268">
    <property type="entry name" value="PX domain"/>
    <property type="match status" value="1"/>
</dbReference>
<keyword evidence="4" id="KW-0677">Repeat</keyword>
<dbReference type="CDD" id="cd09138">
    <property type="entry name" value="PLDc_vPLD1_2_yPLD_like_1"/>
    <property type="match status" value="1"/>
</dbReference>
<evidence type="ECO:0000256" key="1">
    <source>
        <dbReference type="ARBA" id="ARBA00000798"/>
    </source>
</evidence>
<accession>A0A3M6Z2Y3</accession>
<evidence type="ECO:0000256" key="4">
    <source>
        <dbReference type="ARBA" id="ARBA00022737"/>
    </source>
</evidence>
<dbReference type="CDD" id="cd01254">
    <property type="entry name" value="PH_PLD"/>
    <property type="match status" value="1"/>
</dbReference>
<protein>
    <recommendedName>
        <fullName evidence="9">Phospholipase D1</fullName>
        <ecNumber evidence="3">3.1.4.4</ecNumber>
    </recommendedName>
    <alternativeName>
        <fullName evidence="8">Choline phosphatase 1</fullName>
    </alternativeName>
    <alternativeName>
        <fullName evidence="10">Phosphatidylcholine-hydrolyzing phospholipase D1</fullName>
    </alternativeName>
</protein>
<feature type="compositionally biased region" description="Polar residues" evidence="11">
    <location>
        <begin position="158"/>
        <end position="167"/>
    </location>
</feature>
<feature type="compositionally biased region" description="Basic and acidic residues" evidence="11">
    <location>
        <begin position="1814"/>
        <end position="1829"/>
    </location>
</feature>
<dbReference type="SMART" id="SM00312">
    <property type="entry name" value="PX"/>
    <property type="match status" value="1"/>
</dbReference>
<evidence type="ECO:0000256" key="8">
    <source>
        <dbReference type="ARBA" id="ARBA00042228"/>
    </source>
</evidence>
<dbReference type="Gene3D" id="3.30.870.10">
    <property type="entry name" value="Endonuclease Chain A"/>
    <property type="match status" value="2"/>
</dbReference>
<feature type="compositionally biased region" description="Acidic residues" evidence="11">
    <location>
        <begin position="265"/>
        <end position="276"/>
    </location>
</feature>
<feature type="region of interest" description="Disordered" evidence="11">
    <location>
        <begin position="585"/>
        <end position="658"/>
    </location>
</feature>
<dbReference type="EMBL" id="QWIK01000260">
    <property type="protein sequence ID" value="RMY09497.1"/>
    <property type="molecule type" value="Genomic_DNA"/>
</dbReference>
<evidence type="ECO:0000256" key="7">
    <source>
        <dbReference type="ARBA" id="ARBA00023098"/>
    </source>
</evidence>
<feature type="compositionally biased region" description="Polar residues" evidence="11">
    <location>
        <begin position="231"/>
        <end position="249"/>
    </location>
</feature>
<evidence type="ECO:0000256" key="10">
    <source>
        <dbReference type="ARBA" id="ARBA00079280"/>
    </source>
</evidence>
<sequence length="1933" mass="216932">MATVEAPSRPMPADSRARDESVSPMSGTPPRPASPINAQKTAPEDAEMRNGIDRSNGLYSSPLRTMQRLASLDHAPLPKEPRQPGKYDDVPSNKAATKTGPMPWHPSRNASSFPFDANPEQVGPSPSTAEVLRANGNAEKTSPQTTTQRKGKERAESGTDTPPNRHSAQFARDGAEDTHTGLFRTPTWQTENEAEAPTRDAKEPERQASFFGRLKNIASPPGSFASFHGRGQSSSTGFATPSAALSPQSERSEPVYPVEASEAAEQADAETDSEAGDELHDIRPKKRRKSKRPALGSTDSAPTTPRQSRFASFIREHGILDSANKPGGDSSRQNTLSDVSDNPESKAGVSEDEGRDRIRNAWRRGIEGARGLSYSARKQEKEPETPGGERNRPHHLRRFTGIAGSESPFKMRADRQASTSAQKWKQVKAGLKMLGQRKRDERQRVDHQKSAQLMAELLAGAPAALVFSSMFQRDEHGHKKVPVLLEQLKIRITHSEMRKDNSGDRHLVFFIELEYGNGPARMQWTIRRSLNDFANLHIKYKSQQTADKFKHLRGEDRHKAKMPRFPRSAFPYARGARGLFDKFQDEEEEADEPPSTPGPAIEGRQLGDIPESPANERPPTMGGKGHKRRKSSFAPGPPRRTSTGDVGETSSLTNKQRELYNEKQRKKLETYLQQMIRWLIFRADSTRLCKFLEVSALAVRLSAEGGWQGKQGLLTIYSGRNRELRRKGLGLATLGASGFTDHHKPRWFLIRHSYIVCVDGPESTTPYDVFLVDSDFRTEKRKKLTDATETVTAPAEVAMAKTGKHHLIRLYNSERKLKLIARSERQYIQFVESMNQMVNSTIWSRKQRFGSFAPVRNNVWARWLVDARDHMWQVSRAIDNAKDFVYIHDWWLSPELYLRRPAAISQKWRLDRLLQRKAQEGVKVFVIVYRNIESAIPIDSEYTKWSLLDLHENICVQRSPNQFKQNQFFWAHHEKLVVVDGMMAFVGGVDLCFGRWDEPCHTLTDDKLTGFEADGEGESPMPRDAEHVQVWPGKDYSNPRVQDFYALDRPYEEMYDRTKVPRMPWHDIAMQIVGQPARDVARHFVQRWNYILRNRIPSRPTPVLIPPPEYDQSELEDLGMTGTCQIQILRSCSPWSIGYANNKVEHSIMNAYCHLIRNSEHFVYIENQFYVSSCTVEGTPIHNKIGDALVERAIRAHENGEQWQACLIIPLMPGFQNSVDSQDGTSVRLIMTCQYRSICRGETSIFGRLRARGIEPEDYIRFYSLRQWGKIGPRKCLTTEQLYIHAKCMVVDDRSVIIGSANINERSMLGSRDSEVAAVVTDTKLLPSFMGGEPYEVGEFPHTLRKRLMREHLGLDVDAIYQREQAKKERAEQDREMERIYREDFDGVLDEGFQTPPQTPGAASALTERNLANVGLAERGAEGRGINGWAGTTQVASDVSDSESSSDREVAERVRNETKKEAARDLDVEGYGTDNMKELVEHGDQGFTDSYVDAQGHERLVKKDTPGMQRVRTVEEKDDDLRKNAVRKAETAVRPPWPTGRADTVALGLTTRSALPELPPMDDTDIGGPPLTRGLSSSSASIKAISPMITSMRRPAVHEDCMTDPLAMGFFHDIWNQVAENNTKLYRAVFRCMPDSEVLDWRAYERYNDYNERFMQSQGLGSSKPRPSKEAPGKSGPPGSGGADAASVASERISGGRPRSKTMLSAVVGKLRPGSKASEDTHTESMHEKTDQQGHSPDSPHSVSSEPTAVPSPESQSQALNEKEAIRPAEGPAADRAAAKQVYGIVDNNSNENRQVSVEGSDEKAAIKPSDSNGDEKSTTKQAEDDKITRQRTIQYSDSVKDANVNEAPETTATQSAAGVQRSTSKKGRRRGNTKSSTKPPMEEVLTKEEAEELLKLVQGHLVQWPYDWLEKEERGGNWLYNIDQLAPLEIYD</sequence>
<feature type="domain" description="PLD phosphodiesterase" evidence="12">
    <location>
        <begin position="1280"/>
        <end position="1307"/>
    </location>
</feature>
<feature type="region of interest" description="Disordered" evidence="11">
    <location>
        <begin position="1655"/>
        <end position="1887"/>
    </location>
</feature>
<feature type="domain" description="PLD phosphodiesterase" evidence="12">
    <location>
        <begin position="968"/>
        <end position="995"/>
    </location>
</feature>
<dbReference type="PANTHER" id="PTHR18896">
    <property type="entry name" value="PHOSPHOLIPASE D"/>
    <property type="match status" value="1"/>
</dbReference>
<feature type="compositionally biased region" description="Basic and acidic residues" evidence="11">
    <location>
        <begin position="76"/>
        <end position="91"/>
    </location>
</feature>
<comment type="caution">
    <text evidence="14">The sequence shown here is derived from an EMBL/GenBank/DDBJ whole genome shotgun (WGS) entry which is preliminary data.</text>
</comment>
<feature type="compositionally biased region" description="Polar residues" evidence="11">
    <location>
        <begin position="1849"/>
        <end position="1863"/>
    </location>
</feature>
<feature type="compositionally biased region" description="Basic and acidic residues" evidence="11">
    <location>
        <begin position="377"/>
        <end position="391"/>
    </location>
</feature>
<evidence type="ECO:0000256" key="5">
    <source>
        <dbReference type="ARBA" id="ARBA00022801"/>
    </source>
</evidence>
<feature type="compositionally biased region" description="Polar residues" evidence="11">
    <location>
        <begin position="138"/>
        <end position="148"/>
    </location>
</feature>
<evidence type="ECO:0000259" key="12">
    <source>
        <dbReference type="PROSITE" id="PS50035"/>
    </source>
</evidence>
<feature type="compositionally biased region" description="Basic and acidic residues" evidence="11">
    <location>
        <begin position="1445"/>
        <end position="1461"/>
    </location>
</feature>
<feature type="compositionally biased region" description="Basic and acidic residues" evidence="11">
    <location>
        <begin position="352"/>
        <end position="367"/>
    </location>
</feature>
<evidence type="ECO:0000313" key="15">
    <source>
        <dbReference type="Proteomes" id="UP000282582"/>
    </source>
</evidence>
<evidence type="ECO:0000313" key="14">
    <source>
        <dbReference type="EMBL" id="RMY09497.1"/>
    </source>
</evidence>
<dbReference type="PROSITE" id="PS50035">
    <property type="entry name" value="PLD"/>
    <property type="match status" value="2"/>
</dbReference>
<dbReference type="InterPro" id="IPR025202">
    <property type="entry name" value="PLD-like_dom"/>
</dbReference>
<evidence type="ECO:0000256" key="11">
    <source>
        <dbReference type="SAM" id="MobiDB-lite"/>
    </source>
</evidence>
<feature type="compositionally biased region" description="Basic and acidic residues" evidence="11">
    <location>
        <begin position="196"/>
        <end position="206"/>
    </location>
</feature>
<dbReference type="InterPro" id="IPR001736">
    <property type="entry name" value="PLipase_D/transphosphatidylase"/>
</dbReference>
<keyword evidence="6" id="KW-0442">Lipid degradation</keyword>
<dbReference type="FunFam" id="3.30.870.10:FF:000011">
    <property type="entry name" value="Phospholipase"/>
    <property type="match status" value="1"/>
</dbReference>
<feature type="domain" description="PX" evidence="13">
    <location>
        <begin position="487"/>
        <end position="699"/>
    </location>
</feature>
<dbReference type="Proteomes" id="UP000282582">
    <property type="component" value="Unassembled WGS sequence"/>
</dbReference>
<feature type="compositionally biased region" description="Basic residues" evidence="11">
    <location>
        <begin position="1864"/>
        <end position="1873"/>
    </location>
</feature>
<evidence type="ECO:0000259" key="13">
    <source>
        <dbReference type="PROSITE" id="PS50195"/>
    </source>
</evidence>
<dbReference type="PROSITE" id="PS50195">
    <property type="entry name" value="PX"/>
    <property type="match status" value="1"/>
</dbReference>
<feature type="compositionally biased region" description="Polar residues" evidence="11">
    <location>
        <begin position="297"/>
        <end position="310"/>
    </location>
</feature>
<dbReference type="InterPro" id="IPR016555">
    <property type="entry name" value="PLipase_D_euk"/>
</dbReference>
<dbReference type="InterPro" id="IPR015679">
    <property type="entry name" value="PLipase_D_fam"/>
</dbReference>
<evidence type="ECO:0000256" key="2">
    <source>
        <dbReference type="ARBA" id="ARBA00008664"/>
    </source>
</evidence>
<dbReference type="GO" id="GO:0035091">
    <property type="term" value="F:phosphatidylinositol binding"/>
    <property type="evidence" value="ECO:0007669"/>
    <property type="project" value="InterPro"/>
</dbReference>
<comment type="catalytic activity">
    <reaction evidence="1">
        <text>a 1,2-diacyl-sn-glycero-3-phosphocholine + H2O = a 1,2-diacyl-sn-glycero-3-phosphate + choline + H(+)</text>
        <dbReference type="Rhea" id="RHEA:14445"/>
        <dbReference type="ChEBI" id="CHEBI:15354"/>
        <dbReference type="ChEBI" id="CHEBI:15377"/>
        <dbReference type="ChEBI" id="CHEBI:15378"/>
        <dbReference type="ChEBI" id="CHEBI:57643"/>
        <dbReference type="ChEBI" id="CHEBI:58608"/>
        <dbReference type="EC" id="3.1.4.4"/>
    </reaction>
</comment>
<keyword evidence="5" id="KW-0378">Hydrolase</keyword>
<comment type="similarity">
    <text evidence="2">Belongs to the phospholipase D family.</text>
</comment>
<dbReference type="EC" id="3.1.4.4" evidence="3"/>
<dbReference type="InterPro" id="IPR036871">
    <property type="entry name" value="PX_dom_sf"/>
</dbReference>
<dbReference type="Pfam" id="PF00614">
    <property type="entry name" value="PLDc"/>
    <property type="match status" value="1"/>
</dbReference>
<evidence type="ECO:0000256" key="3">
    <source>
        <dbReference type="ARBA" id="ARBA00012027"/>
    </source>
</evidence>
<name>A0A3M6Z2Y3_HORWE</name>
<organism evidence="14 15">
    <name type="scientific">Hortaea werneckii</name>
    <name type="common">Black yeast</name>
    <name type="synonym">Cladosporium werneckii</name>
    <dbReference type="NCBI Taxonomy" id="91943"/>
    <lineage>
        <taxon>Eukaryota</taxon>
        <taxon>Fungi</taxon>
        <taxon>Dikarya</taxon>
        <taxon>Ascomycota</taxon>
        <taxon>Pezizomycotina</taxon>
        <taxon>Dothideomycetes</taxon>
        <taxon>Dothideomycetidae</taxon>
        <taxon>Mycosphaerellales</taxon>
        <taxon>Teratosphaeriaceae</taxon>
        <taxon>Hortaea</taxon>
    </lineage>
</organism>
<dbReference type="PIRSF" id="PIRSF009376">
    <property type="entry name" value="Phospholipase_D_euk"/>
    <property type="match status" value="1"/>
</dbReference>
<dbReference type="Gene3D" id="3.30.1520.10">
    <property type="entry name" value="Phox-like domain"/>
    <property type="match status" value="1"/>
</dbReference>
<dbReference type="GO" id="GO:0004630">
    <property type="term" value="F:phospholipase D activity"/>
    <property type="evidence" value="ECO:0007669"/>
    <property type="project" value="UniProtKB-EC"/>
</dbReference>
<dbReference type="Pfam" id="PF13091">
    <property type="entry name" value="PLDc_2"/>
    <property type="match status" value="1"/>
</dbReference>
<evidence type="ECO:0000256" key="6">
    <source>
        <dbReference type="ARBA" id="ARBA00022963"/>
    </source>
</evidence>